<reference evidence="2 3" key="1">
    <citation type="submission" date="2021-06" db="EMBL/GenBank/DDBJ databases">
        <authorList>
            <person name="Palmer J.M."/>
        </authorList>
    </citation>
    <scope>NUCLEOTIDE SEQUENCE [LARGE SCALE GENOMIC DNA]</scope>
    <source>
        <strain evidence="2 3">MEX-2019</strain>
        <tissue evidence="2">Muscle</tissue>
    </source>
</reference>
<protein>
    <submittedName>
        <fullName evidence="2">Uncharacterized protein</fullName>
    </submittedName>
</protein>
<dbReference type="AlphaFoldDB" id="A0AAV9RI66"/>
<feature type="compositionally biased region" description="Polar residues" evidence="1">
    <location>
        <begin position="27"/>
        <end position="42"/>
    </location>
</feature>
<feature type="region of interest" description="Disordered" evidence="1">
    <location>
        <begin position="23"/>
        <end position="55"/>
    </location>
</feature>
<evidence type="ECO:0000313" key="2">
    <source>
        <dbReference type="EMBL" id="KAK5608681.1"/>
    </source>
</evidence>
<evidence type="ECO:0000313" key="3">
    <source>
        <dbReference type="Proteomes" id="UP001311232"/>
    </source>
</evidence>
<accession>A0AAV9RI66</accession>
<organism evidence="2 3">
    <name type="scientific">Crenichthys baileyi</name>
    <name type="common">White River springfish</name>
    <dbReference type="NCBI Taxonomy" id="28760"/>
    <lineage>
        <taxon>Eukaryota</taxon>
        <taxon>Metazoa</taxon>
        <taxon>Chordata</taxon>
        <taxon>Craniata</taxon>
        <taxon>Vertebrata</taxon>
        <taxon>Euteleostomi</taxon>
        <taxon>Actinopterygii</taxon>
        <taxon>Neopterygii</taxon>
        <taxon>Teleostei</taxon>
        <taxon>Neoteleostei</taxon>
        <taxon>Acanthomorphata</taxon>
        <taxon>Ovalentaria</taxon>
        <taxon>Atherinomorphae</taxon>
        <taxon>Cyprinodontiformes</taxon>
        <taxon>Goodeidae</taxon>
        <taxon>Crenichthys</taxon>
    </lineage>
</organism>
<comment type="caution">
    <text evidence="2">The sequence shown here is derived from an EMBL/GenBank/DDBJ whole genome shotgun (WGS) entry which is preliminary data.</text>
</comment>
<dbReference type="Proteomes" id="UP001311232">
    <property type="component" value="Unassembled WGS sequence"/>
</dbReference>
<gene>
    <name evidence="2" type="ORF">CRENBAI_021844</name>
</gene>
<dbReference type="EMBL" id="JAHHUM010001790">
    <property type="protein sequence ID" value="KAK5608681.1"/>
    <property type="molecule type" value="Genomic_DNA"/>
</dbReference>
<keyword evidence="3" id="KW-1185">Reference proteome</keyword>
<name>A0AAV9RI66_9TELE</name>
<proteinExistence type="predicted"/>
<evidence type="ECO:0000256" key="1">
    <source>
        <dbReference type="SAM" id="MobiDB-lite"/>
    </source>
</evidence>
<sequence length="88" mass="9836">MALAELLLPQHVVSAREGEQLRLKLNPGQNNCKDSDSESVSGKSKPFIRSSSRDRLTDNISRVQARYEHLEQKLQHDSTGACSRELSS</sequence>